<sequence>MPEPARTPAQRKQDTLRRLEVDEDAWVATAGDDGPYLVPLSFLWDGATLLLSTPSSSPTARNLSATGRARLGVGPTRDVVMIEGTVEMVEVDRDAGDAFAAKNGFDPRGLTGYAYFRVRPTRIQVWREANEIAGRDLMRDGRWTVA</sequence>
<protein>
    <recommendedName>
        <fullName evidence="1">Pyridoxamine 5'-phosphate oxidase N-terminal domain-containing protein</fullName>
    </recommendedName>
</protein>
<reference evidence="2" key="1">
    <citation type="submission" date="2023-03" db="EMBL/GenBank/DDBJ databases">
        <title>Actinoallomurus iriomotensis NBRC 103681.</title>
        <authorList>
            <person name="Ichikawa N."/>
            <person name="Sato H."/>
            <person name="Tonouchi N."/>
        </authorList>
    </citation>
    <scope>NUCLEOTIDE SEQUENCE</scope>
    <source>
        <strain evidence="2">NBRC 103681</strain>
    </source>
</reference>
<dbReference type="InterPro" id="IPR011576">
    <property type="entry name" value="Pyridox_Oxase_N"/>
</dbReference>
<dbReference type="Proteomes" id="UP001165135">
    <property type="component" value="Unassembled WGS sequence"/>
</dbReference>
<dbReference type="RefSeq" id="WP_285619875.1">
    <property type="nucleotide sequence ID" value="NZ_BSTJ01000002.1"/>
</dbReference>
<accession>A0A9W6REM3</accession>
<evidence type="ECO:0000313" key="3">
    <source>
        <dbReference type="Proteomes" id="UP001165135"/>
    </source>
</evidence>
<proteinExistence type="predicted"/>
<dbReference type="EMBL" id="BSTJ01000002">
    <property type="protein sequence ID" value="GLY74174.1"/>
    <property type="molecule type" value="Genomic_DNA"/>
</dbReference>
<evidence type="ECO:0000313" key="2">
    <source>
        <dbReference type="EMBL" id="GLY74174.1"/>
    </source>
</evidence>
<dbReference type="Pfam" id="PF01243">
    <property type="entry name" value="PNPOx_N"/>
    <property type="match status" value="1"/>
</dbReference>
<dbReference type="SUPFAM" id="SSF50475">
    <property type="entry name" value="FMN-binding split barrel"/>
    <property type="match status" value="1"/>
</dbReference>
<organism evidence="2 3">
    <name type="scientific">Actinoallomurus iriomotensis</name>
    <dbReference type="NCBI Taxonomy" id="478107"/>
    <lineage>
        <taxon>Bacteria</taxon>
        <taxon>Bacillati</taxon>
        <taxon>Actinomycetota</taxon>
        <taxon>Actinomycetes</taxon>
        <taxon>Streptosporangiales</taxon>
        <taxon>Thermomonosporaceae</taxon>
        <taxon>Actinoallomurus</taxon>
    </lineage>
</organism>
<evidence type="ECO:0000259" key="1">
    <source>
        <dbReference type="Pfam" id="PF01243"/>
    </source>
</evidence>
<comment type="caution">
    <text evidence="2">The sequence shown here is derived from an EMBL/GenBank/DDBJ whole genome shotgun (WGS) entry which is preliminary data.</text>
</comment>
<dbReference type="InterPro" id="IPR012349">
    <property type="entry name" value="Split_barrel_FMN-bd"/>
</dbReference>
<gene>
    <name evidence="2" type="ORF">Airi01_024410</name>
</gene>
<name>A0A9W6REM3_9ACTN</name>
<feature type="domain" description="Pyridoxamine 5'-phosphate oxidase N-terminal" evidence="1">
    <location>
        <begin position="25"/>
        <end position="126"/>
    </location>
</feature>
<dbReference type="Gene3D" id="2.30.110.10">
    <property type="entry name" value="Electron Transport, Fmn-binding Protein, Chain A"/>
    <property type="match status" value="1"/>
</dbReference>
<dbReference type="AlphaFoldDB" id="A0A9W6REM3"/>